<gene>
    <name evidence="1" type="ORF">XIS1_760003</name>
</gene>
<dbReference type="Proteomes" id="UP000196435">
    <property type="component" value="Unassembled WGS sequence"/>
</dbReference>
<proteinExistence type="predicted"/>
<sequence>MQSPEGVPSQTTRTLIFAIARKRSSQIARTLIGYHKVTLQR</sequence>
<dbReference type="EMBL" id="FTLG01000221">
    <property type="protein sequence ID" value="SIP74672.1"/>
    <property type="molecule type" value="Genomic_DNA"/>
</dbReference>
<evidence type="ECO:0000313" key="1">
    <source>
        <dbReference type="EMBL" id="SIP74672.1"/>
    </source>
</evidence>
<organism evidence="1 2">
    <name type="scientific">Xenorhabdus innexi</name>
    <dbReference type="NCBI Taxonomy" id="290109"/>
    <lineage>
        <taxon>Bacteria</taxon>
        <taxon>Pseudomonadati</taxon>
        <taxon>Pseudomonadota</taxon>
        <taxon>Gammaproteobacteria</taxon>
        <taxon>Enterobacterales</taxon>
        <taxon>Morganellaceae</taxon>
        <taxon>Xenorhabdus</taxon>
    </lineage>
</organism>
<reference evidence="2" key="1">
    <citation type="submission" date="2016-12" db="EMBL/GenBank/DDBJ databases">
        <authorList>
            <person name="Gaudriault S."/>
        </authorList>
    </citation>
    <scope>NUCLEOTIDE SEQUENCE [LARGE SCALE GENOMIC DNA]</scope>
    <source>
        <strain evidence="2">HGB1681 (deposited as PTA-6826 in the American Type Culture Collection)</strain>
    </source>
</reference>
<dbReference type="AlphaFoldDB" id="A0A1N6N0X9"/>
<name>A0A1N6N0X9_9GAMM</name>
<evidence type="ECO:0000313" key="2">
    <source>
        <dbReference type="Proteomes" id="UP000196435"/>
    </source>
</evidence>
<protein>
    <submittedName>
        <fullName evidence="1">Uncharacterized protein</fullName>
    </submittedName>
</protein>
<accession>A0A1N6N0X9</accession>